<evidence type="ECO:0008006" key="13">
    <source>
        <dbReference type="Google" id="ProtNLM"/>
    </source>
</evidence>
<dbReference type="FunFam" id="3.80.10.10:FF:000111">
    <property type="entry name" value="LRR receptor-like serine/threonine-protein kinase ERECTA"/>
    <property type="match status" value="1"/>
</dbReference>
<keyword evidence="8" id="KW-0675">Receptor</keyword>
<dbReference type="InterPro" id="IPR032675">
    <property type="entry name" value="LRR_dom_sf"/>
</dbReference>
<evidence type="ECO:0000256" key="1">
    <source>
        <dbReference type="ARBA" id="ARBA00004167"/>
    </source>
</evidence>
<name>A0A8S9PWV7_BRACR</name>
<evidence type="ECO:0000256" key="9">
    <source>
        <dbReference type="ARBA" id="ARBA00023180"/>
    </source>
</evidence>
<comment type="subcellular location">
    <subcellularLocation>
        <location evidence="1">Membrane</location>
        <topology evidence="1">Single-pass membrane protein</topology>
    </subcellularLocation>
</comment>
<evidence type="ECO:0000256" key="3">
    <source>
        <dbReference type="ARBA" id="ARBA00022614"/>
    </source>
</evidence>
<keyword evidence="7 10" id="KW-0472">Membrane</keyword>
<keyword evidence="6 10" id="KW-1133">Transmembrane helix</keyword>
<dbReference type="Pfam" id="PF13855">
    <property type="entry name" value="LRR_8"/>
    <property type="match status" value="1"/>
</dbReference>
<dbReference type="InterPro" id="IPR001611">
    <property type="entry name" value="Leu-rich_rpt"/>
</dbReference>
<comment type="caution">
    <text evidence="11">The sequence shown here is derived from an EMBL/GenBank/DDBJ whole genome shotgun (WGS) entry which is preliminary data.</text>
</comment>
<accession>A0A8S9PWV7</accession>
<dbReference type="PANTHER" id="PTHR48062:SF64">
    <property type="entry name" value="RECEPTOR-LIKE PROTEIN 13"/>
    <property type="match status" value="1"/>
</dbReference>
<dbReference type="Gene3D" id="3.80.10.10">
    <property type="entry name" value="Ribonuclease Inhibitor"/>
    <property type="match status" value="1"/>
</dbReference>
<feature type="transmembrane region" description="Helical" evidence="10">
    <location>
        <begin position="248"/>
        <end position="269"/>
    </location>
</feature>
<evidence type="ECO:0000313" key="11">
    <source>
        <dbReference type="EMBL" id="KAF3525279.1"/>
    </source>
</evidence>
<evidence type="ECO:0000256" key="2">
    <source>
        <dbReference type="ARBA" id="ARBA00009592"/>
    </source>
</evidence>
<feature type="transmembrane region" description="Helical" evidence="10">
    <location>
        <begin position="220"/>
        <end position="241"/>
    </location>
</feature>
<keyword evidence="5" id="KW-0677">Repeat</keyword>
<organism evidence="11 12">
    <name type="scientific">Brassica cretica</name>
    <name type="common">Mustard</name>
    <dbReference type="NCBI Taxonomy" id="69181"/>
    <lineage>
        <taxon>Eukaryota</taxon>
        <taxon>Viridiplantae</taxon>
        <taxon>Streptophyta</taxon>
        <taxon>Embryophyta</taxon>
        <taxon>Tracheophyta</taxon>
        <taxon>Spermatophyta</taxon>
        <taxon>Magnoliopsida</taxon>
        <taxon>eudicotyledons</taxon>
        <taxon>Gunneridae</taxon>
        <taxon>Pentapetalae</taxon>
        <taxon>rosids</taxon>
        <taxon>malvids</taxon>
        <taxon>Brassicales</taxon>
        <taxon>Brassicaceae</taxon>
        <taxon>Brassiceae</taxon>
        <taxon>Brassica</taxon>
    </lineage>
</organism>
<dbReference type="Pfam" id="PF00560">
    <property type="entry name" value="LRR_1"/>
    <property type="match status" value="1"/>
</dbReference>
<keyword evidence="4 10" id="KW-0812">Transmembrane</keyword>
<dbReference type="SUPFAM" id="SSF52058">
    <property type="entry name" value="L domain-like"/>
    <property type="match status" value="1"/>
</dbReference>
<evidence type="ECO:0000313" key="12">
    <source>
        <dbReference type="Proteomes" id="UP000712600"/>
    </source>
</evidence>
<comment type="similarity">
    <text evidence="2">Belongs to the RLP family.</text>
</comment>
<protein>
    <recommendedName>
        <fullName evidence="13">Leucine-rich repeat-containing N-terminal plant-type domain-containing protein</fullName>
    </recommendedName>
</protein>
<evidence type="ECO:0000256" key="6">
    <source>
        <dbReference type="ARBA" id="ARBA00022989"/>
    </source>
</evidence>
<gene>
    <name evidence="11" type="ORF">F2Q69_00050381</name>
</gene>
<keyword evidence="9" id="KW-0325">Glycoprotein</keyword>
<evidence type="ECO:0000256" key="8">
    <source>
        <dbReference type="ARBA" id="ARBA00023170"/>
    </source>
</evidence>
<keyword evidence="3" id="KW-0433">Leucine-rich repeat</keyword>
<evidence type="ECO:0000256" key="7">
    <source>
        <dbReference type="ARBA" id="ARBA00023136"/>
    </source>
</evidence>
<dbReference type="Proteomes" id="UP000712600">
    <property type="component" value="Unassembled WGS sequence"/>
</dbReference>
<dbReference type="AlphaFoldDB" id="A0A8S9PWV7"/>
<dbReference type="InterPro" id="IPR051502">
    <property type="entry name" value="RLP_Defense_Trigger"/>
</dbReference>
<proteinExistence type="inferred from homology"/>
<sequence length="275" mass="30492">MPAVLLMQDNNLSGEIPDTLLGNVAILDLRTNKLFGNIPNFRNTQTISILLLRANNLTGAQTKIEFATKHRYDAYMGANLQNFSGLDLSENELSGEIPVKLGGLLKLHVLNVSYNYLSGVIPRSFSGMKSVESLDLSFNKLQGKIPPQLADLSSLSVFNVSYNNLSGVIPQGRQFNTFDMQSYLGNPLLCGQPTNISCNGKEQDNNGVKYDESTIDMVSFYWSCTAAYVTLLFGILSSLSFESSWRRAWFLCVVTSVFKYLQVYVFGIIPSMDIC</sequence>
<reference evidence="11" key="1">
    <citation type="submission" date="2019-12" db="EMBL/GenBank/DDBJ databases">
        <title>Genome sequencing and annotation of Brassica cretica.</title>
        <authorList>
            <person name="Studholme D.J."/>
            <person name="Sarris P."/>
        </authorList>
    </citation>
    <scope>NUCLEOTIDE SEQUENCE</scope>
    <source>
        <strain evidence="11">PFS-109/04</strain>
        <tissue evidence="11">Leaf</tissue>
    </source>
</reference>
<dbReference type="PANTHER" id="PTHR48062">
    <property type="entry name" value="RECEPTOR-LIKE PROTEIN 14"/>
    <property type="match status" value="1"/>
</dbReference>
<evidence type="ECO:0000256" key="5">
    <source>
        <dbReference type="ARBA" id="ARBA00022737"/>
    </source>
</evidence>
<dbReference type="GO" id="GO:0005886">
    <property type="term" value="C:plasma membrane"/>
    <property type="evidence" value="ECO:0007669"/>
    <property type="project" value="UniProtKB-SubCell"/>
</dbReference>
<evidence type="ECO:0000256" key="4">
    <source>
        <dbReference type="ARBA" id="ARBA00022692"/>
    </source>
</evidence>
<evidence type="ECO:0000256" key="10">
    <source>
        <dbReference type="SAM" id="Phobius"/>
    </source>
</evidence>
<dbReference type="EMBL" id="QGKX02001347">
    <property type="protein sequence ID" value="KAF3525279.1"/>
    <property type="molecule type" value="Genomic_DNA"/>
</dbReference>